<protein>
    <submittedName>
        <fullName evidence="1">Uncharacterized protein</fullName>
    </submittedName>
</protein>
<organism evidence="1">
    <name type="scientific">viral metagenome</name>
    <dbReference type="NCBI Taxonomy" id="1070528"/>
    <lineage>
        <taxon>unclassified sequences</taxon>
        <taxon>metagenomes</taxon>
        <taxon>organismal metagenomes</taxon>
    </lineage>
</organism>
<evidence type="ECO:0000313" key="1">
    <source>
        <dbReference type="EMBL" id="QHT92202.1"/>
    </source>
</evidence>
<reference evidence="1" key="1">
    <citation type="journal article" date="2020" name="Nature">
        <title>Giant virus diversity and host interactions through global metagenomics.</title>
        <authorList>
            <person name="Schulz F."/>
            <person name="Roux S."/>
            <person name="Paez-Espino D."/>
            <person name="Jungbluth S."/>
            <person name="Walsh D.A."/>
            <person name="Denef V.J."/>
            <person name="McMahon K.D."/>
            <person name="Konstantinidis K.T."/>
            <person name="Eloe-Fadrosh E.A."/>
            <person name="Kyrpides N.C."/>
            <person name="Woyke T."/>
        </authorList>
    </citation>
    <scope>NUCLEOTIDE SEQUENCE</scope>
    <source>
        <strain evidence="1">GVMAG-M-3300023184-88</strain>
    </source>
</reference>
<sequence>MAGINPTREFINVLRSNNTTNLDSLNTWIQRIAQQRGERYNGPDVLVPEKGSNILGHEFGVLSGGIQMKSSENRNDCLIHSFLSSVSPAFRKLTLALRNAIASTFRREVLPLLTDFQNLPRYEDEEDNDNLEGGEFLSDDIGERLSARFLIGILFVQRGNTKRNKSFAESKNPKMSDRSIVIHGTRAHFTPVKIGENYIIDSNDAASSIDSIMRALSENMAPKKGNRSRKTVKGKNINNNNNLQKALAASLANATLAKQMKNMNLNSQSSRNTQKQPLNSKKLTSIKGAYTRAIKKFQEKNKPTFTPLEQEALNYFS</sequence>
<proteinExistence type="predicted"/>
<name>A0A6C0IGX5_9ZZZZ</name>
<accession>A0A6C0IGX5</accession>
<dbReference type="EMBL" id="MN740182">
    <property type="protein sequence ID" value="QHT92202.1"/>
    <property type="molecule type" value="Genomic_DNA"/>
</dbReference>
<dbReference type="AlphaFoldDB" id="A0A6C0IGX5"/>